<feature type="compositionally biased region" description="Basic and acidic residues" evidence="1">
    <location>
        <begin position="18"/>
        <end position="31"/>
    </location>
</feature>
<protein>
    <submittedName>
        <fullName evidence="2">Uncharacterized protein</fullName>
    </submittedName>
</protein>
<dbReference type="RefSeq" id="WP_189532281.1">
    <property type="nucleotide sequence ID" value="NZ_BMSV01000003.1"/>
</dbReference>
<proteinExistence type="predicted"/>
<organism evidence="2 3">
    <name type="scientific">Streptomyces roseolilacinus</name>
    <dbReference type="NCBI Taxonomy" id="66904"/>
    <lineage>
        <taxon>Bacteria</taxon>
        <taxon>Bacillati</taxon>
        <taxon>Actinomycetota</taxon>
        <taxon>Actinomycetes</taxon>
        <taxon>Kitasatosporales</taxon>
        <taxon>Streptomycetaceae</taxon>
        <taxon>Streptomyces</taxon>
    </lineage>
</organism>
<accession>A0A918AY41</accession>
<dbReference type="AlphaFoldDB" id="A0A918AY41"/>
<feature type="region of interest" description="Disordered" evidence="1">
    <location>
        <begin position="1"/>
        <end position="62"/>
    </location>
</feature>
<evidence type="ECO:0000313" key="3">
    <source>
        <dbReference type="Proteomes" id="UP000654123"/>
    </source>
</evidence>
<feature type="compositionally biased region" description="Basic and acidic residues" evidence="1">
    <location>
        <begin position="40"/>
        <end position="62"/>
    </location>
</feature>
<reference evidence="2" key="2">
    <citation type="submission" date="2020-09" db="EMBL/GenBank/DDBJ databases">
        <authorList>
            <person name="Sun Q."/>
            <person name="Ohkuma M."/>
        </authorList>
    </citation>
    <scope>NUCLEOTIDE SEQUENCE</scope>
    <source>
        <strain evidence="2">JCM 4335</strain>
    </source>
</reference>
<reference evidence="2" key="1">
    <citation type="journal article" date="2014" name="Int. J. Syst. Evol. Microbiol.">
        <title>Complete genome sequence of Corynebacterium casei LMG S-19264T (=DSM 44701T), isolated from a smear-ripened cheese.</title>
        <authorList>
            <consortium name="US DOE Joint Genome Institute (JGI-PGF)"/>
            <person name="Walter F."/>
            <person name="Albersmeier A."/>
            <person name="Kalinowski J."/>
            <person name="Ruckert C."/>
        </authorList>
    </citation>
    <scope>NUCLEOTIDE SEQUENCE</scope>
    <source>
        <strain evidence="2">JCM 4335</strain>
    </source>
</reference>
<comment type="caution">
    <text evidence="2">The sequence shown here is derived from an EMBL/GenBank/DDBJ whole genome shotgun (WGS) entry which is preliminary data.</text>
</comment>
<name>A0A918AY41_9ACTN</name>
<dbReference type="EMBL" id="BMSV01000003">
    <property type="protein sequence ID" value="GGP99864.1"/>
    <property type="molecule type" value="Genomic_DNA"/>
</dbReference>
<keyword evidence="3" id="KW-1185">Reference proteome</keyword>
<evidence type="ECO:0000313" key="2">
    <source>
        <dbReference type="EMBL" id="GGP99864.1"/>
    </source>
</evidence>
<dbReference type="Proteomes" id="UP000654123">
    <property type="component" value="Unassembled WGS sequence"/>
</dbReference>
<evidence type="ECO:0000256" key="1">
    <source>
        <dbReference type="SAM" id="MobiDB-lite"/>
    </source>
</evidence>
<sequence>MNDPMSDAWGYPTPSQAEGEREPDVDEHPDVARTTPSQAEGERSAEERETEPGPEAREKDAG</sequence>
<gene>
    <name evidence="2" type="ORF">GCM10010249_17590</name>
</gene>